<dbReference type="InterPro" id="IPR009335">
    <property type="entry name" value="T3SS_HrpE/ATPase_suE"/>
</dbReference>
<name>A0ABT6QHR7_9PSED</name>
<reference evidence="2 3" key="1">
    <citation type="submission" date="2023-02" db="EMBL/GenBank/DDBJ databases">
        <title>Pseudomonas chrutzelriedensis sp. nov., a potently antifungal strain isolated from moss.</title>
        <authorList>
            <person name="Schnyder A."/>
            <person name="Kalawong R."/>
            <person name="Eberl L."/>
            <person name="Agnoli K."/>
        </authorList>
    </citation>
    <scope>NUCLEOTIDE SEQUENCE [LARGE SCALE GENOMIC DNA]</scope>
    <source>
        <strain evidence="2 3">681</strain>
    </source>
</reference>
<evidence type="ECO:0000313" key="3">
    <source>
        <dbReference type="Proteomes" id="UP001159100"/>
    </source>
</evidence>
<evidence type="ECO:0000313" key="2">
    <source>
        <dbReference type="EMBL" id="MDI2590433.1"/>
    </source>
</evidence>
<dbReference type="EMBL" id="JARBWL010000001">
    <property type="protein sequence ID" value="MDI2590433.1"/>
    <property type="molecule type" value="Genomic_DNA"/>
</dbReference>
<proteinExistence type="predicted"/>
<dbReference type="Pfam" id="PF06188">
    <property type="entry name" value="HrpE"/>
    <property type="match status" value="1"/>
</dbReference>
<sequence>MNPLNIPCIALPGSTPSAMVIPAMQLAEYFGATTVLADARAQAEAMQRQARECVAQAEEQASQIRTQARDQGIAEAASERETLRQTLIEETLDWHVAETALEATLAQHLDTRLRALVAQVLEEFIGEQDGAELMVRRVNQRLLTFLAQGALTVRVSPDCEHHARQSLADYPQVQVLGTPSLATTQALLETRLFTLRIDLDAHLQSLLSRLRQVPHETPADDHQDRLRQPQTDPGHAKLTASPPARCHASLPAAICP</sequence>
<keyword evidence="3" id="KW-1185">Reference proteome</keyword>
<feature type="region of interest" description="Disordered" evidence="1">
    <location>
        <begin position="215"/>
        <end position="243"/>
    </location>
</feature>
<organism evidence="2 3">
    <name type="scientific">Pseudomonas fungipugnans</name>
    <dbReference type="NCBI Taxonomy" id="3024217"/>
    <lineage>
        <taxon>Bacteria</taxon>
        <taxon>Pseudomonadati</taxon>
        <taxon>Pseudomonadota</taxon>
        <taxon>Gammaproteobacteria</taxon>
        <taxon>Pseudomonadales</taxon>
        <taxon>Pseudomonadaceae</taxon>
        <taxon>Pseudomonas</taxon>
    </lineage>
</organism>
<dbReference type="Proteomes" id="UP001159100">
    <property type="component" value="Unassembled WGS sequence"/>
</dbReference>
<gene>
    <name evidence="2" type="ORF">POF45_03170</name>
</gene>
<evidence type="ECO:0000256" key="1">
    <source>
        <dbReference type="SAM" id="MobiDB-lite"/>
    </source>
</evidence>
<comment type="caution">
    <text evidence="2">The sequence shown here is derived from an EMBL/GenBank/DDBJ whole genome shotgun (WGS) entry which is preliminary data.</text>
</comment>
<accession>A0ABT6QHR7</accession>
<protein>
    <submittedName>
        <fullName evidence="2">HrpE/YscL family type III secretion apparatus protein</fullName>
    </submittedName>
</protein>
<dbReference type="RefSeq" id="WP_282315031.1">
    <property type="nucleotide sequence ID" value="NZ_JARBWL010000001.1"/>
</dbReference>
<feature type="compositionally biased region" description="Basic and acidic residues" evidence="1">
    <location>
        <begin position="215"/>
        <end position="227"/>
    </location>
</feature>